<dbReference type="InterPro" id="IPR036429">
    <property type="entry name" value="SpoA-like_sf"/>
</dbReference>
<proteinExistence type="predicted"/>
<feature type="domain" description="Flagellar motor switch protein FliN-like C-terminal" evidence="1">
    <location>
        <begin position="208"/>
        <end position="278"/>
    </location>
</feature>
<dbReference type="STRING" id="390270.SAMN04488005_0942"/>
<sequence>MTGQNEQAKGHSPVTSSRAVRLALTKAANDTVGLELTVGGVADHIVPLDEMLAALDDGLLLVGLTRDAQLVGLAALDMELRAAIVEMQTMGRLSTQKSDGRAPTGTDKILCDPMLAAFLGALPPALAGTSFGGWVDDIKTQDQIDSKRWAGLNLRDCPYRLLRMTVDLGVADREAQIVIALPVITVAQEPEVTPPACINWSSAFQASIAAAPACLDAHLHRFKMAIGAAQSLAVGQVVPLPGCTVGSVRLRAPDGKIIAHAKLGQVGGMRALRIEKQITPELSELDGAPMAPPPALGLDHMLGDAESYPEASEATDLGIPMTATAELPALEDN</sequence>
<keyword evidence="2" id="KW-0969">Cilium</keyword>
<dbReference type="SUPFAM" id="SSF101801">
    <property type="entry name" value="Surface presentation of antigens (SPOA)"/>
    <property type="match status" value="1"/>
</dbReference>
<protein>
    <submittedName>
        <fullName evidence="2">Flagellar motor switch protein FliM</fullName>
    </submittedName>
</protein>
<dbReference type="Proteomes" id="UP000199478">
    <property type="component" value="Unassembled WGS sequence"/>
</dbReference>
<dbReference type="InterPro" id="IPR001543">
    <property type="entry name" value="FliN-like_C"/>
</dbReference>
<dbReference type="EMBL" id="FOYP01000001">
    <property type="protein sequence ID" value="SFR36244.1"/>
    <property type="molecule type" value="Genomic_DNA"/>
</dbReference>
<dbReference type="AlphaFoldDB" id="A0A1I6G223"/>
<dbReference type="Gene3D" id="2.30.330.10">
    <property type="entry name" value="SpoA-like"/>
    <property type="match status" value="1"/>
</dbReference>
<gene>
    <name evidence="2" type="ORF">SAMN04488005_0942</name>
</gene>
<name>A0A1I6G223_9RHOB</name>
<accession>A0A1I6G223</accession>
<keyword evidence="3" id="KW-1185">Reference proteome</keyword>
<dbReference type="Pfam" id="PF01052">
    <property type="entry name" value="FliMN_C"/>
    <property type="match status" value="1"/>
</dbReference>
<evidence type="ECO:0000313" key="3">
    <source>
        <dbReference type="Proteomes" id="UP000199478"/>
    </source>
</evidence>
<keyword evidence="2" id="KW-0966">Cell projection</keyword>
<organism evidence="2 3">
    <name type="scientific">Yoonia tamlensis</name>
    <dbReference type="NCBI Taxonomy" id="390270"/>
    <lineage>
        <taxon>Bacteria</taxon>
        <taxon>Pseudomonadati</taxon>
        <taxon>Pseudomonadota</taxon>
        <taxon>Alphaproteobacteria</taxon>
        <taxon>Rhodobacterales</taxon>
        <taxon>Paracoccaceae</taxon>
        <taxon>Yoonia</taxon>
    </lineage>
</organism>
<reference evidence="3" key="1">
    <citation type="submission" date="2016-10" db="EMBL/GenBank/DDBJ databases">
        <authorList>
            <person name="Varghese N."/>
            <person name="Submissions S."/>
        </authorList>
    </citation>
    <scope>NUCLEOTIDE SEQUENCE [LARGE SCALE GENOMIC DNA]</scope>
    <source>
        <strain evidence="3">DSM 26879</strain>
    </source>
</reference>
<keyword evidence="2" id="KW-0282">Flagellum</keyword>
<evidence type="ECO:0000313" key="2">
    <source>
        <dbReference type="EMBL" id="SFR36244.1"/>
    </source>
</evidence>
<evidence type="ECO:0000259" key="1">
    <source>
        <dbReference type="Pfam" id="PF01052"/>
    </source>
</evidence>